<dbReference type="InterPro" id="IPR050330">
    <property type="entry name" value="Bact_OuterMem_StrucFunc"/>
</dbReference>
<dbReference type="PANTHER" id="PTHR30329">
    <property type="entry name" value="STATOR ELEMENT OF FLAGELLAR MOTOR COMPLEX"/>
    <property type="match status" value="1"/>
</dbReference>
<dbReference type="PROSITE" id="PS51123">
    <property type="entry name" value="OMPA_2"/>
    <property type="match status" value="1"/>
</dbReference>
<evidence type="ECO:0000259" key="5">
    <source>
        <dbReference type="PROSITE" id="PS51123"/>
    </source>
</evidence>
<name>A0A7X3D1B2_9FLAO</name>
<sequence>MDKDDKCPDVAGTVANAGCPEVTEEVQKQLNDYARTILFDTGKSSIKAESTSVMVDIITILKEYPTAKFTVEGHTDSVGSQKLNQSLSESRALSVKEFLVDKGIEEFRLSAIGYGEDKPIASNNTRTGRKENRRVEINLVK</sequence>
<dbReference type="Proteomes" id="UP000540519">
    <property type="component" value="Unassembled WGS sequence"/>
</dbReference>
<organism evidence="6 7">
    <name type="scientific">Zobellia amurskyensis</name>
    <dbReference type="NCBI Taxonomy" id="248905"/>
    <lineage>
        <taxon>Bacteria</taxon>
        <taxon>Pseudomonadati</taxon>
        <taxon>Bacteroidota</taxon>
        <taxon>Flavobacteriia</taxon>
        <taxon>Flavobacteriales</taxon>
        <taxon>Flavobacteriaceae</taxon>
        <taxon>Zobellia</taxon>
    </lineage>
</organism>
<dbReference type="OrthoDB" id="9805336at2"/>
<evidence type="ECO:0000256" key="4">
    <source>
        <dbReference type="PROSITE-ProRule" id="PRU00473"/>
    </source>
</evidence>
<dbReference type="PRINTS" id="PR01021">
    <property type="entry name" value="OMPADOMAIN"/>
</dbReference>
<dbReference type="InterPro" id="IPR006664">
    <property type="entry name" value="OMP_bac"/>
</dbReference>
<keyword evidence="3" id="KW-0998">Cell outer membrane</keyword>
<keyword evidence="2 4" id="KW-0472">Membrane</keyword>
<evidence type="ECO:0000256" key="3">
    <source>
        <dbReference type="ARBA" id="ARBA00023237"/>
    </source>
</evidence>
<gene>
    <name evidence="6" type="ORF">D9O36_08295</name>
</gene>
<evidence type="ECO:0000256" key="2">
    <source>
        <dbReference type="ARBA" id="ARBA00023136"/>
    </source>
</evidence>
<dbReference type="GO" id="GO:0009279">
    <property type="term" value="C:cell outer membrane"/>
    <property type="evidence" value="ECO:0007669"/>
    <property type="project" value="UniProtKB-SubCell"/>
</dbReference>
<dbReference type="CDD" id="cd07185">
    <property type="entry name" value="OmpA_C-like"/>
    <property type="match status" value="1"/>
</dbReference>
<dbReference type="InterPro" id="IPR006665">
    <property type="entry name" value="OmpA-like"/>
</dbReference>
<keyword evidence="7" id="KW-1185">Reference proteome</keyword>
<evidence type="ECO:0000256" key="1">
    <source>
        <dbReference type="ARBA" id="ARBA00004442"/>
    </source>
</evidence>
<proteinExistence type="predicted"/>
<evidence type="ECO:0000313" key="6">
    <source>
        <dbReference type="EMBL" id="MUH35836.1"/>
    </source>
</evidence>
<evidence type="ECO:0000313" key="7">
    <source>
        <dbReference type="Proteomes" id="UP000540519"/>
    </source>
</evidence>
<dbReference type="InterPro" id="IPR036737">
    <property type="entry name" value="OmpA-like_sf"/>
</dbReference>
<feature type="domain" description="OmpA-like" evidence="5">
    <location>
        <begin position="26"/>
        <end position="141"/>
    </location>
</feature>
<dbReference type="PANTHER" id="PTHR30329:SF21">
    <property type="entry name" value="LIPOPROTEIN YIAD-RELATED"/>
    <property type="match status" value="1"/>
</dbReference>
<comment type="caution">
    <text evidence="6">The sequence shown here is derived from an EMBL/GenBank/DDBJ whole genome shotgun (WGS) entry which is preliminary data.</text>
</comment>
<reference evidence="6 7" key="1">
    <citation type="journal article" date="2019" name="Mar. Drugs">
        <title>Comparative Genomics and CAZyme Genome Repertoires of Marine Zobellia amurskyensis KMM 3526(T) and Zobellia laminariae KMM 3676(T).</title>
        <authorList>
            <person name="Chernysheva N."/>
            <person name="Bystritskaya E."/>
            <person name="Stenkova A."/>
            <person name="Golovkin I."/>
            <person name="Nedashkovskaya O."/>
            <person name="Isaeva M."/>
        </authorList>
    </citation>
    <scope>NUCLEOTIDE SEQUENCE [LARGE SCALE GENOMIC DNA]</scope>
    <source>
        <strain evidence="6 7">KMM 3526</strain>
    </source>
</reference>
<dbReference type="EMBL" id="RCNR01000011">
    <property type="protein sequence ID" value="MUH35836.1"/>
    <property type="molecule type" value="Genomic_DNA"/>
</dbReference>
<dbReference type="SUPFAM" id="SSF103088">
    <property type="entry name" value="OmpA-like"/>
    <property type="match status" value="1"/>
</dbReference>
<protein>
    <submittedName>
        <fullName evidence="6">OmpA family protein</fullName>
    </submittedName>
</protein>
<comment type="subcellular location">
    <subcellularLocation>
        <location evidence="1">Cell outer membrane</location>
    </subcellularLocation>
</comment>
<dbReference type="Gene3D" id="3.30.1330.60">
    <property type="entry name" value="OmpA-like domain"/>
    <property type="match status" value="1"/>
</dbReference>
<dbReference type="AlphaFoldDB" id="A0A7X3D1B2"/>
<dbReference type="Pfam" id="PF00691">
    <property type="entry name" value="OmpA"/>
    <property type="match status" value="1"/>
</dbReference>
<accession>A0A7X3D1B2</accession>